<gene>
    <name evidence="2" type="ORF">A5481_23190</name>
</gene>
<dbReference type="Pfam" id="PF06568">
    <property type="entry name" value="YjiS-like"/>
    <property type="match status" value="1"/>
</dbReference>
<comment type="caution">
    <text evidence="2">The sequence shown here is derived from an EMBL/GenBank/DDBJ whole genome shotgun (WGS) entry which is preliminary data.</text>
</comment>
<feature type="domain" description="YjiS-like" evidence="1">
    <location>
        <begin position="24"/>
        <end position="53"/>
    </location>
</feature>
<dbReference type="STRING" id="427683.A5481_23190"/>
<sequence>MPVVSLPLPGSARLPAPSRPALPRLWWRRLRDRRVLADLSPAQMRDAGLDPDAVRRESRKPFWRA</sequence>
<accession>A0A179S2K7</accession>
<dbReference type="InterPro" id="IPR009506">
    <property type="entry name" value="YjiS-like"/>
</dbReference>
<protein>
    <recommendedName>
        <fullName evidence="1">YjiS-like domain-containing protein</fullName>
    </recommendedName>
</protein>
<dbReference type="RefSeq" id="WP_048436572.1">
    <property type="nucleotide sequence ID" value="NZ_LWHQ01000047.1"/>
</dbReference>
<reference evidence="2 3" key="1">
    <citation type="submission" date="2016-04" db="EMBL/GenBank/DDBJ databases">
        <authorList>
            <person name="Evans L.H."/>
            <person name="Alamgir A."/>
            <person name="Owens N."/>
            <person name="Weber N.D."/>
            <person name="Virtaneva K."/>
            <person name="Barbian K."/>
            <person name="Babar A."/>
            <person name="Rosenke K."/>
        </authorList>
    </citation>
    <scope>NUCLEOTIDE SEQUENCE [LARGE SCALE GENOMIC DNA]</scope>
    <source>
        <strain evidence="2 3">PMB02</strain>
    </source>
</reference>
<evidence type="ECO:0000313" key="2">
    <source>
        <dbReference type="EMBL" id="OAS20020.1"/>
    </source>
</evidence>
<evidence type="ECO:0000313" key="3">
    <source>
        <dbReference type="Proteomes" id="UP000078316"/>
    </source>
</evidence>
<dbReference type="AlphaFoldDB" id="A0A179S2K7"/>
<organism evidence="2 3">
    <name type="scientific">Methylobacterium platani</name>
    <dbReference type="NCBI Taxonomy" id="427683"/>
    <lineage>
        <taxon>Bacteria</taxon>
        <taxon>Pseudomonadati</taxon>
        <taxon>Pseudomonadota</taxon>
        <taxon>Alphaproteobacteria</taxon>
        <taxon>Hyphomicrobiales</taxon>
        <taxon>Methylobacteriaceae</taxon>
        <taxon>Methylobacterium</taxon>
    </lineage>
</organism>
<evidence type="ECO:0000259" key="1">
    <source>
        <dbReference type="Pfam" id="PF06568"/>
    </source>
</evidence>
<dbReference type="EMBL" id="LWHQ01000047">
    <property type="protein sequence ID" value="OAS20020.1"/>
    <property type="molecule type" value="Genomic_DNA"/>
</dbReference>
<name>A0A179S2K7_9HYPH</name>
<dbReference type="Proteomes" id="UP000078316">
    <property type="component" value="Unassembled WGS sequence"/>
</dbReference>
<proteinExistence type="predicted"/>